<evidence type="ECO:0000259" key="1">
    <source>
        <dbReference type="PROSITE" id="PS51674"/>
    </source>
</evidence>
<gene>
    <name evidence="2" type="ORF">SEA_C3PO_39</name>
</gene>
<protein>
    <submittedName>
        <fullName evidence="2">WhiB family transcription factor</fullName>
    </submittedName>
</protein>
<sequence length="83" mass="9861">MATPPCSDRFELFEPYQLPWETLDDRGERMEMARKVCSRCPLYNRVECLLIAKESDLTRGVWGGKIITEKTRREEKIDVRLRK</sequence>
<evidence type="ECO:0000313" key="3">
    <source>
        <dbReference type="Proteomes" id="UP000241822"/>
    </source>
</evidence>
<dbReference type="Pfam" id="PF02467">
    <property type="entry name" value="Whib"/>
    <property type="match status" value="1"/>
</dbReference>
<evidence type="ECO:0000313" key="2">
    <source>
        <dbReference type="EMBL" id="ATW58518.1"/>
    </source>
</evidence>
<dbReference type="PROSITE" id="PS51674">
    <property type="entry name" value="4FE4S_WBL"/>
    <property type="match status" value="1"/>
</dbReference>
<reference evidence="2 3" key="1">
    <citation type="submission" date="2017-10" db="EMBL/GenBank/DDBJ databases">
        <authorList>
            <person name="Almansoob K.M."/>
            <person name="Barra A."/>
            <person name="Canlas S.M."/>
            <person name="Chawla N."/>
            <person name="Johnson B.N."/>
            <person name="Kuhl M.D."/>
            <person name="Lin J.Y."/>
            <person name="Patel D.V."/>
            <person name="Reddy A.G."/>
            <person name="Sobol L."/>
            <person name="Solorzano-Papili D."/>
            <person name="Monti D.L."/>
            <person name="Stoner T.H."/>
            <person name="Garlena R.A."/>
            <person name="Russell D.A."/>
            <person name="Pope W.H."/>
            <person name="Jacobs-Sera D."/>
            <person name="Hatfull G.F."/>
        </authorList>
    </citation>
    <scope>NUCLEOTIDE SEQUENCE [LARGE SCALE GENOMIC DNA]</scope>
</reference>
<dbReference type="Proteomes" id="UP000241822">
    <property type="component" value="Segment"/>
</dbReference>
<organism evidence="2 3">
    <name type="scientific">Corynebacterium phage C3PO</name>
    <dbReference type="NCBI Taxonomy" id="2047868"/>
    <lineage>
        <taxon>Viruses</taxon>
        <taxon>Duplodnaviria</taxon>
        <taxon>Heunggongvirae</taxon>
        <taxon>Uroviricota</taxon>
        <taxon>Caudoviricetes</taxon>
        <taxon>Zierdtviridae</taxon>
        <taxon>Toshachvirinae</taxon>
        <taxon>Ceetrepovirus</taxon>
        <taxon>Ceetrepovirus C3PO</taxon>
        <taxon>Corynebacterium virus C3PO</taxon>
    </lineage>
</organism>
<dbReference type="InterPro" id="IPR034768">
    <property type="entry name" value="4FE4S_WBL"/>
</dbReference>
<dbReference type="EMBL" id="MG198776">
    <property type="protein sequence ID" value="ATW58518.1"/>
    <property type="molecule type" value="Genomic_DNA"/>
</dbReference>
<keyword evidence="3" id="KW-1185">Reference proteome</keyword>
<feature type="domain" description="4Fe-4S Wbl-type" evidence="1">
    <location>
        <begin position="5"/>
        <end position="72"/>
    </location>
</feature>
<dbReference type="OrthoDB" id="17842at10239"/>
<proteinExistence type="predicted"/>
<name>A0A2H4P8H2_9CAUD</name>
<accession>A0A2H4P8H2</accession>